<feature type="domain" description="Helicase ATP-binding" evidence="5">
    <location>
        <begin position="397"/>
        <end position="587"/>
    </location>
</feature>
<organism evidence="7 8">
    <name type="scientific">Friedmanniomyces endolithicus</name>
    <dbReference type="NCBI Taxonomy" id="329885"/>
    <lineage>
        <taxon>Eukaryota</taxon>
        <taxon>Fungi</taxon>
        <taxon>Dikarya</taxon>
        <taxon>Ascomycota</taxon>
        <taxon>Pezizomycotina</taxon>
        <taxon>Dothideomycetes</taxon>
        <taxon>Dothideomycetidae</taxon>
        <taxon>Mycosphaerellales</taxon>
        <taxon>Teratosphaeriaceae</taxon>
        <taxon>Friedmanniomyces</taxon>
    </lineage>
</organism>
<dbReference type="Pfam" id="PF00271">
    <property type="entry name" value="Helicase_C"/>
    <property type="match status" value="1"/>
</dbReference>
<feature type="compositionally biased region" description="Acidic residues" evidence="4">
    <location>
        <begin position="856"/>
        <end position="885"/>
    </location>
</feature>
<feature type="region of interest" description="Disordered" evidence="4">
    <location>
        <begin position="426"/>
        <end position="447"/>
    </location>
</feature>
<feature type="region of interest" description="Disordered" evidence="4">
    <location>
        <begin position="804"/>
        <end position="938"/>
    </location>
</feature>
<keyword evidence="3" id="KW-0067">ATP-binding</keyword>
<feature type="region of interest" description="Disordered" evidence="4">
    <location>
        <begin position="1192"/>
        <end position="1252"/>
    </location>
</feature>
<feature type="compositionally biased region" description="Polar residues" evidence="4">
    <location>
        <begin position="228"/>
        <end position="251"/>
    </location>
</feature>
<feature type="region of interest" description="Disordered" evidence="4">
    <location>
        <begin position="58"/>
        <end position="190"/>
    </location>
</feature>
<dbReference type="InterPro" id="IPR000330">
    <property type="entry name" value="SNF2_N"/>
</dbReference>
<evidence type="ECO:0000256" key="2">
    <source>
        <dbReference type="ARBA" id="ARBA00022801"/>
    </source>
</evidence>
<proteinExistence type="predicted"/>
<keyword evidence="1" id="KW-0547">Nucleotide-binding</keyword>
<feature type="domain" description="Helicase C-terminal" evidence="6">
    <location>
        <begin position="945"/>
        <end position="1102"/>
    </location>
</feature>
<feature type="compositionally biased region" description="Polar residues" evidence="4">
    <location>
        <begin position="923"/>
        <end position="935"/>
    </location>
</feature>
<evidence type="ECO:0000256" key="3">
    <source>
        <dbReference type="ARBA" id="ARBA00022840"/>
    </source>
</evidence>
<feature type="region of interest" description="Disordered" evidence="4">
    <location>
        <begin position="215"/>
        <end position="253"/>
    </location>
</feature>
<gene>
    <name evidence="7" type="ORF">LTR82_002441</name>
</gene>
<feature type="compositionally biased region" description="Acidic residues" evidence="4">
    <location>
        <begin position="351"/>
        <end position="368"/>
    </location>
</feature>
<keyword evidence="2" id="KW-0378">Hydrolase</keyword>
<dbReference type="PANTHER" id="PTHR45626:SF14">
    <property type="entry name" value="ATP-DEPENDENT DNA HELICASE (EUROFUNG)"/>
    <property type="match status" value="1"/>
</dbReference>
<dbReference type="GO" id="GO:0006281">
    <property type="term" value="P:DNA repair"/>
    <property type="evidence" value="ECO:0007669"/>
    <property type="project" value="TreeGrafter"/>
</dbReference>
<feature type="compositionally biased region" description="Polar residues" evidence="4">
    <location>
        <begin position="1237"/>
        <end position="1246"/>
    </location>
</feature>
<dbReference type="GO" id="GO:0005524">
    <property type="term" value="F:ATP binding"/>
    <property type="evidence" value="ECO:0007669"/>
    <property type="project" value="UniProtKB-KW"/>
</dbReference>
<dbReference type="Proteomes" id="UP001168146">
    <property type="component" value="Unassembled WGS sequence"/>
</dbReference>
<dbReference type="EMBL" id="JASUXU010000004">
    <property type="protein sequence ID" value="KAK0326599.1"/>
    <property type="molecule type" value="Genomic_DNA"/>
</dbReference>
<dbReference type="GO" id="GO:0016787">
    <property type="term" value="F:hydrolase activity"/>
    <property type="evidence" value="ECO:0007669"/>
    <property type="project" value="UniProtKB-KW"/>
</dbReference>
<evidence type="ECO:0000313" key="8">
    <source>
        <dbReference type="Proteomes" id="UP001168146"/>
    </source>
</evidence>
<evidence type="ECO:0000259" key="5">
    <source>
        <dbReference type="PROSITE" id="PS51192"/>
    </source>
</evidence>
<dbReference type="InterPro" id="IPR027417">
    <property type="entry name" value="P-loop_NTPase"/>
</dbReference>
<name>A0AAN6FY64_9PEZI</name>
<accession>A0AAN6FY64</accession>
<dbReference type="InterPro" id="IPR050628">
    <property type="entry name" value="SNF2_RAD54_helicase_TF"/>
</dbReference>
<dbReference type="GO" id="GO:0005634">
    <property type="term" value="C:nucleus"/>
    <property type="evidence" value="ECO:0007669"/>
    <property type="project" value="TreeGrafter"/>
</dbReference>
<reference evidence="7" key="1">
    <citation type="submission" date="2021-12" db="EMBL/GenBank/DDBJ databases">
        <title>Black yeast isolated from Biological Soil Crust.</title>
        <authorList>
            <person name="Kurbessoian T."/>
        </authorList>
    </citation>
    <scope>NUCLEOTIDE SEQUENCE</scope>
    <source>
        <strain evidence="7">CCFEE 5208</strain>
    </source>
</reference>
<evidence type="ECO:0000256" key="4">
    <source>
        <dbReference type="SAM" id="MobiDB-lite"/>
    </source>
</evidence>
<dbReference type="Gene3D" id="3.40.50.10810">
    <property type="entry name" value="Tandem AAA-ATPase domain"/>
    <property type="match status" value="1"/>
</dbReference>
<dbReference type="FunFam" id="3.40.50.10810:FF:000053">
    <property type="entry name" value="SNF2 family helicase/ATPase, putative"/>
    <property type="match status" value="1"/>
</dbReference>
<evidence type="ECO:0000259" key="6">
    <source>
        <dbReference type="PROSITE" id="PS51194"/>
    </source>
</evidence>
<feature type="compositionally biased region" description="Low complexity" evidence="4">
    <location>
        <begin position="150"/>
        <end position="161"/>
    </location>
</feature>
<sequence>MPSTTTDSPSPQKRPPNTFRPIDTLSSPRKPNFKTLPRDTPGEPLVFGDSVAIMVKERDVRGASSGQGLSAQKPDRQALANISAKVQSPSPRAPAPEMDDDDFSSLKPATQAEFGKASPLRNLLKKHSPSSLFVPRKPVYKPSTNTQFVSSAAQHAQSQSSVGDLPPPEQRSFYLPGQRPVLPPQAQPLASGAPLEHTLQRSFQPPHSTFRMPQQINPPPIASRSLVAPSQSLSTPQFSSLGQNTYYQPFQPSKPVIDLTKTDDDYDGYDPDAAIRAEGGKFGDADPYAYVDATQANENIKNLLEGAFEDDGDVVRTRLRKRAKKAIRDGDDKEAKSLAGKLASLQVKDEVETESGDAEAEEEEEDAGTVDGMAVKLLPHQMDGVSWMVDKEIGGPKKNGVMPHGGILADDMGLGKTIQAVALMLQNPHPGPNAKPEHPKQKLPGKDVSKSTLVVAPLALIKQWEAEIKTKVTRSHALRVLVHHGASRTKSAKELQKYDVVITTYQTLTSEHAGSQMLVSNGSRIGCMGVSWYRVILDEAHSIKNRNAKSTQACYAMSGWYRWCLSGTPMQNNLDELQSLIKFLRIKPYCEVPKWKNDITQPMKNGRGGLAIKRLQYFLRTFMLRRTKEILKQSGALNFGGKVKEGEEGTEKKASGMQIVKREVVTVECEFDAAEKGFYDRLQDRADKRLKEMMKEKGGNDYIGALVLLLRLRQACNHSALIEMALSKDKETVSAQVSSQRIEDKHANKHEGEMDDLARLMGGVSVEAKKCDVCQVDLSANESREGAVRCADCNADILMMKRSKRKEKKVKNTKVSKAGSKRMQHKLPDDSDEELEGEWIAEGPEGRIDLGKAGGTDDEDAEGGGETLDSIDSEQSADDASDGEDSPPRARRRKPTTEKEEATDESQSSEADSDASELDSNHGRPQTTRLRNTFDLSADRKPSTKIRHLLRILHAESPSHKVIVFSQFTTMLDLMQPHLRAAGLYYVRYDGSMRNDAREASLASLRSDPRTRVLLCSLKCGSLGLNLTAASRVVIVEPFWNPFVEEQAIDRVHRLNQTVDVKVYRLTVRDSVEEKILALQERKRELANAAIEGAAGNVNKLSMKEILGLFRHDGGQAGAEHDEADREMMRKFGGEARLLEGNDAGLTVGRDGLGMLGRKEVRARSRQTGAFVKVYQVVRGTHIMHRYMYPARPQVHSAQSRYRQQTDQRTITSSSTAHHALSTGIGDDSKYHKVAAPSSTSEQSDGASHPTE</sequence>
<dbReference type="InterPro" id="IPR014001">
    <property type="entry name" value="Helicase_ATP-bd"/>
</dbReference>
<dbReference type="InterPro" id="IPR001650">
    <property type="entry name" value="Helicase_C-like"/>
</dbReference>
<dbReference type="Pfam" id="PF00176">
    <property type="entry name" value="SNF2-rel_dom"/>
    <property type="match status" value="1"/>
</dbReference>
<feature type="compositionally biased region" description="Basic and acidic residues" evidence="4">
    <location>
        <begin position="435"/>
        <end position="447"/>
    </location>
</feature>
<dbReference type="InterPro" id="IPR049730">
    <property type="entry name" value="SNF2/RAD54-like_C"/>
</dbReference>
<comment type="caution">
    <text evidence="7">The sequence shown here is derived from an EMBL/GenBank/DDBJ whole genome shotgun (WGS) entry which is preliminary data.</text>
</comment>
<dbReference type="PROSITE" id="PS51194">
    <property type="entry name" value="HELICASE_CTER"/>
    <property type="match status" value="1"/>
</dbReference>
<protein>
    <submittedName>
        <fullName evidence="7">Uncharacterized protein</fullName>
    </submittedName>
</protein>
<dbReference type="PANTHER" id="PTHR45626">
    <property type="entry name" value="TRANSCRIPTION TERMINATION FACTOR 2-RELATED"/>
    <property type="match status" value="1"/>
</dbReference>
<dbReference type="SMART" id="SM00490">
    <property type="entry name" value="HELICc"/>
    <property type="match status" value="1"/>
</dbReference>
<feature type="compositionally biased region" description="Basic residues" evidence="4">
    <location>
        <begin position="804"/>
        <end position="825"/>
    </location>
</feature>
<dbReference type="InterPro" id="IPR038718">
    <property type="entry name" value="SNF2-like_sf"/>
</dbReference>
<dbReference type="SUPFAM" id="SSF52540">
    <property type="entry name" value="P-loop containing nucleoside triphosphate hydrolases"/>
    <property type="match status" value="2"/>
</dbReference>
<feature type="compositionally biased region" description="Acidic residues" evidence="4">
    <location>
        <begin position="830"/>
        <end position="839"/>
    </location>
</feature>
<dbReference type="CDD" id="cd18008">
    <property type="entry name" value="DEXDc_SHPRH-like"/>
    <property type="match status" value="1"/>
</dbReference>
<dbReference type="AlphaFoldDB" id="A0AAN6FY64"/>
<feature type="compositionally biased region" description="Polar residues" evidence="4">
    <location>
        <begin position="1196"/>
        <end position="1209"/>
    </location>
</feature>
<dbReference type="PROSITE" id="PS51192">
    <property type="entry name" value="HELICASE_ATP_BIND_1"/>
    <property type="match status" value="1"/>
</dbReference>
<feature type="region of interest" description="Disordered" evidence="4">
    <location>
        <begin position="345"/>
        <end position="368"/>
    </location>
</feature>
<dbReference type="SMART" id="SM00487">
    <property type="entry name" value="DEXDc"/>
    <property type="match status" value="1"/>
</dbReference>
<feature type="compositionally biased region" description="Low complexity" evidence="4">
    <location>
        <begin position="1210"/>
        <end position="1223"/>
    </location>
</feature>
<dbReference type="GO" id="GO:0008094">
    <property type="term" value="F:ATP-dependent activity, acting on DNA"/>
    <property type="evidence" value="ECO:0007669"/>
    <property type="project" value="TreeGrafter"/>
</dbReference>
<dbReference type="Gene3D" id="3.40.50.300">
    <property type="entry name" value="P-loop containing nucleotide triphosphate hydrolases"/>
    <property type="match status" value="2"/>
</dbReference>
<feature type="compositionally biased region" description="Polar residues" evidence="4">
    <location>
        <begin position="1"/>
        <end position="11"/>
    </location>
</feature>
<feature type="region of interest" description="Disordered" evidence="4">
    <location>
        <begin position="1"/>
        <end position="46"/>
    </location>
</feature>
<evidence type="ECO:0000313" key="7">
    <source>
        <dbReference type="EMBL" id="KAK0326599.1"/>
    </source>
</evidence>
<evidence type="ECO:0000256" key="1">
    <source>
        <dbReference type="ARBA" id="ARBA00022741"/>
    </source>
</evidence>
<dbReference type="CDD" id="cd18793">
    <property type="entry name" value="SF2_C_SNF"/>
    <property type="match status" value="1"/>
</dbReference>